<evidence type="ECO:0000256" key="2">
    <source>
        <dbReference type="ARBA" id="ARBA00010835"/>
    </source>
</evidence>
<dbReference type="GO" id="GO:0005739">
    <property type="term" value="C:mitochondrion"/>
    <property type="evidence" value="ECO:0007669"/>
    <property type="project" value="UniProtKB-SubCell"/>
</dbReference>
<comment type="subcellular location">
    <subcellularLocation>
        <location evidence="1">Mitochondrion</location>
    </subcellularLocation>
</comment>
<comment type="similarity">
    <text evidence="2">Belongs to the prokaryotic/mitochondrial release factor family.</text>
</comment>
<dbReference type="EMBL" id="KE373482">
    <property type="protein sequence ID" value="EPQ67527.1"/>
    <property type="molecule type" value="Genomic_DNA"/>
</dbReference>
<evidence type="ECO:0000313" key="9">
    <source>
        <dbReference type="Proteomes" id="UP000053110"/>
    </source>
</evidence>
<evidence type="ECO:0000256" key="1">
    <source>
        <dbReference type="ARBA" id="ARBA00004173"/>
    </source>
</evidence>
<evidence type="ECO:0000256" key="4">
    <source>
        <dbReference type="ARBA" id="ARBA00023128"/>
    </source>
</evidence>
<gene>
    <name evidence="7" type="ORF">BGT96224_3644</name>
    <name evidence="8" type="ORF">BGT96224V2_LOCUS482</name>
</gene>
<feature type="domain" description="Prokaryotic-type class I peptide chain release factors" evidence="6">
    <location>
        <begin position="43"/>
        <end position="139"/>
    </location>
</feature>
<accession>A0A061HM79</accession>
<dbReference type="InterPro" id="IPR045853">
    <property type="entry name" value="Pep_chain_release_fac_I_sf"/>
</dbReference>
<dbReference type="PANTHER" id="PTHR46203:SF1">
    <property type="entry name" value="MITOCHONDRIAL TRANSLATION RELEASE FACTOR IN RESCUE"/>
    <property type="match status" value="1"/>
</dbReference>
<sequence>MPFRQFRGKALAATIFQRLCACRSITSSLATRAKKMPDRPALINEDEFTEVFLKGSGPGGQKINKTSSAVQLRHLPTGIVLKVQETRSRAQNRKIAREKLALRVEQLQKGEESRLAVLKATKTKRKASATKKSHRKYRLLSQVKEEGVDNPPPEIAEA</sequence>
<name>A0A061HM79_BLUGR</name>
<dbReference type="InterPro" id="IPR052405">
    <property type="entry name" value="Mito_Transl_Release_Factor"/>
</dbReference>
<feature type="region of interest" description="Disordered" evidence="5">
    <location>
        <begin position="123"/>
        <end position="158"/>
    </location>
</feature>
<reference evidence="9" key="1">
    <citation type="journal article" date="2013" name="Nat. Genet.">
        <title>The wheat powdery mildew genome shows the unique evolution of an obligate biotroph.</title>
        <authorList>
            <person name="Wicker T."/>
            <person name="Oberhaensli S."/>
            <person name="Parlange F."/>
            <person name="Buchmann J.P."/>
            <person name="Shatalina M."/>
            <person name="Roffler S."/>
            <person name="Ben-David R."/>
            <person name="Dolezel J."/>
            <person name="Simkova H."/>
            <person name="Schulze-Lefert P."/>
            <person name="Spanu P.D."/>
            <person name="Bruggmann R."/>
            <person name="Amselem J."/>
            <person name="Quesneville H."/>
            <person name="Ver Loren van Themaat E."/>
            <person name="Paape T."/>
            <person name="Shimizu K.K."/>
            <person name="Keller B."/>
        </authorList>
    </citation>
    <scope>NUCLEOTIDE SEQUENCE [LARGE SCALE GENOMIC DNA]</scope>
    <source>
        <strain evidence="9">96224</strain>
    </source>
</reference>
<dbReference type="FunFam" id="3.30.160.20:FF:000065">
    <property type="entry name" value="Peptidyl-tRNA hydrolase domain protein"/>
    <property type="match status" value="1"/>
</dbReference>
<evidence type="ECO:0000259" key="6">
    <source>
        <dbReference type="Pfam" id="PF00472"/>
    </source>
</evidence>
<dbReference type="OrthoDB" id="277888at2759"/>
<dbReference type="EMBL" id="UIGY01000001">
    <property type="protein sequence ID" value="SUZ07254.1"/>
    <property type="molecule type" value="Genomic_DNA"/>
</dbReference>
<dbReference type="Gene3D" id="3.30.160.20">
    <property type="match status" value="1"/>
</dbReference>
<proteinExistence type="inferred from homology"/>
<dbReference type="SUPFAM" id="SSF75620">
    <property type="entry name" value="Release factor"/>
    <property type="match status" value="1"/>
</dbReference>
<dbReference type="AlphaFoldDB" id="A0A061HM79"/>
<feature type="compositionally biased region" description="Basic residues" evidence="5">
    <location>
        <begin position="123"/>
        <end position="138"/>
    </location>
</feature>
<dbReference type="InterPro" id="IPR000352">
    <property type="entry name" value="Pep_chain_release_fac_I"/>
</dbReference>
<evidence type="ECO:0000256" key="3">
    <source>
        <dbReference type="ARBA" id="ARBA00022946"/>
    </source>
</evidence>
<evidence type="ECO:0000313" key="7">
    <source>
        <dbReference type="EMBL" id="EPQ67527.1"/>
    </source>
</evidence>
<organism evidence="8">
    <name type="scientific">Blumeria graminis f. sp. tritici 96224</name>
    <dbReference type="NCBI Taxonomy" id="1268274"/>
    <lineage>
        <taxon>Eukaryota</taxon>
        <taxon>Fungi</taxon>
        <taxon>Dikarya</taxon>
        <taxon>Ascomycota</taxon>
        <taxon>Pezizomycotina</taxon>
        <taxon>Leotiomycetes</taxon>
        <taxon>Erysiphales</taxon>
        <taxon>Erysiphaceae</taxon>
        <taxon>Blumeria</taxon>
    </lineage>
</organism>
<dbReference type="GO" id="GO:0032543">
    <property type="term" value="P:mitochondrial translation"/>
    <property type="evidence" value="ECO:0007669"/>
    <property type="project" value="UniProtKB-ARBA"/>
</dbReference>
<dbReference type="Pfam" id="PF00472">
    <property type="entry name" value="RF-1"/>
    <property type="match status" value="1"/>
</dbReference>
<dbReference type="GO" id="GO:0003747">
    <property type="term" value="F:translation release factor activity"/>
    <property type="evidence" value="ECO:0007669"/>
    <property type="project" value="InterPro"/>
</dbReference>
<protein>
    <submittedName>
        <fullName evidence="8">Bgt-3644</fullName>
    </submittedName>
</protein>
<dbReference type="PANTHER" id="PTHR46203">
    <property type="entry name" value="PROBABLE PEPTIDE CHAIN RELEASE FACTOR C12ORF65"/>
    <property type="match status" value="1"/>
</dbReference>
<dbReference type="HOGENOM" id="CLU_089470_4_0_1"/>
<keyword evidence="4" id="KW-0496">Mitochondrion</keyword>
<reference evidence="8" key="3">
    <citation type="submission" date="2018-07" db="EMBL/GenBank/DDBJ databases">
        <authorList>
            <person name="Quirk P.G."/>
            <person name="Krulwich T.A."/>
        </authorList>
    </citation>
    <scope>NUCLEOTIDE SEQUENCE</scope>
    <source>
        <strain evidence="8">96224</strain>
    </source>
</reference>
<dbReference type="Proteomes" id="UP000053110">
    <property type="component" value="Unassembled WGS sequence"/>
</dbReference>
<keyword evidence="3" id="KW-0809">Transit peptide</keyword>
<reference evidence="7" key="2">
    <citation type="submission" date="2013-01" db="EMBL/GenBank/DDBJ databases">
        <title>The wheat powdery mildew genome reveals unique evolution of an obligate biotroph.</title>
        <authorList>
            <person name="Oberhaensli S."/>
            <person name="Wicker T."/>
            <person name="Keller B."/>
        </authorList>
    </citation>
    <scope>NUCLEOTIDE SEQUENCE</scope>
    <source>
        <strain evidence="7">96224</strain>
    </source>
</reference>
<evidence type="ECO:0000313" key="8">
    <source>
        <dbReference type="EMBL" id="SUZ07254.1"/>
    </source>
</evidence>
<evidence type="ECO:0000256" key="5">
    <source>
        <dbReference type="SAM" id="MobiDB-lite"/>
    </source>
</evidence>